<dbReference type="PRINTS" id="PR01050">
    <property type="entry name" value="PYRUVTKNASE"/>
</dbReference>
<gene>
    <name evidence="22" type="primary">pyk</name>
    <name evidence="22" type="ORF">J0B03_08330</name>
</gene>
<feature type="domain" description="PEP-utilising enzyme mobile" evidence="20">
    <location>
        <begin position="500"/>
        <end position="569"/>
    </location>
</feature>
<keyword evidence="11 18" id="KW-0418">Kinase</keyword>
<evidence type="ECO:0000256" key="7">
    <source>
        <dbReference type="ARBA" id="ARBA00018587"/>
    </source>
</evidence>
<evidence type="ECO:0000313" key="22">
    <source>
        <dbReference type="EMBL" id="QSX07818.1"/>
    </source>
</evidence>
<evidence type="ECO:0000256" key="10">
    <source>
        <dbReference type="ARBA" id="ARBA00022741"/>
    </source>
</evidence>
<dbReference type="Pfam" id="PF02887">
    <property type="entry name" value="PK_C"/>
    <property type="match status" value="1"/>
</dbReference>
<evidence type="ECO:0000256" key="4">
    <source>
        <dbReference type="ARBA" id="ARBA00006237"/>
    </source>
</evidence>
<evidence type="ECO:0000256" key="2">
    <source>
        <dbReference type="ARBA" id="ARBA00001958"/>
    </source>
</evidence>
<dbReference type="Proteomes" id="UP000663499">
    <property type="component" value="Chromosome"/>
</dbReference>
<evidence type="ECO:0000256" key="6">
    <source>
        <dbReference type="ARBA" id="ARBA00012142"/>
    </source>
</evidence>
<dbReference type="FunFam" id="3.20.20.60:FF:000001">
    <property type="entry name" value="Pyruvate kinase"/>
    <property type="match status" value="1"/>
</dbReference>
<dbReference type="InterPro" id="IPR001697">
    <property type="entry name" value="Pyr_Knase"/>
</dbReference>
<evidence type="ECO:0000256" key="8">
    <source>
        <dbReference type="ARBA" id="ARBA00022679"/>
    </source>
</evidence>
<keyword evidence="10" id="KW-0547">Nucleotide-binding</keyword>
<evidence type="ECO:0000259" key="20">
    <source>
        <dbReference type="Pfam" id="PF00391"/>
    </source>
</evidence>
<dbReference type="InterPro" id="IPR040442">
    <property type="entry name" value="Pyrv_kinase-like_dom_sf"/>
</dbReference>
<dbReference type="KEGG" id="alka:J0B03_08330"/>
<comment type="pathway">
    <text evidence="3 18">Carbohydrate degradation; glycolysis; pyruvate from D-glyceraldehyde 3-phosphate: step 5/5.</text>
</comment>
<dbReference type="InterPro" id="IPR015793">
    <property type="entry name" value="Pyrv_Knase_brl"/>
</dbReference>
<dbReference type="FunFam" id="2.40.33.10:FF:000001">
    <property type="entry name" value="Pyruvate kinase"/>
    <property type="match status" value="1"/>
</dbReference>
<feature type="domain" description="Pyruvate kinase barrel" evidence="19">
    <location>
        <begin position="1"/>
        <end position="323"/>
    </location>
</feature>
<dbReference type="GO" id="GO:0016301">
    <property type="term" value="F:kinase activity"/>
    <property type="evidence" value="ECO:0007669"/>
    <property type="project" value="UniProtKB-KW"/>
</dbReference>
<keyword evidence="15 18" id="KW-0324">Glycolysis</keyword>
<evidence type="ECO:0000256" key="17">
    <source>
        <dbReference type="NCBIfam" id="TIGR01064"/>
    </source>
</evidence>
<evidence type="ECO:0000256" key="5">
    <source>
        <dbReference type="ARBA" id="ARBA00008663"/>
    </source>
</evidence>
<keyword evidence="9" id="KW-0479">Metal-binding</keyword>
<dbReference type="SUPFAM" id="SSF50800">
    <property type="entry name" value="PK beta-barrel domain-like"/>
    <property type="match status" value="1"/>
</dbReference>
<name>A0A974XGD7_9FIRM</name>
<dbReference type="SUPFAM" id="SSF51621">
    <property type="entry name" value="Phosphoenolpyruvate/pyruvate domain"/>
    <property type="match status" value="1"/>
</dbReference>
<dbReference type="SUPFAM" id="SSF52935">
    <property type="entry name" value="PK C-terminal domain-like"/>
    <property type="match status" value="1"/>
</dbReference>
<dbReference type="GO" id="GO:0004743">
    <property type="term" value="F:pyruvate kinase activity"/>
    <property type="evidence" value="ECO:0007669"/>
    <property type="project" value="UniProtKB-UniRule"/>
</dbReference>
<evidence type="ECO:0000256" key="14">
    <source>
        <dbReference type="ARBA" id="ARBA00022958"/>
    </source>
</evidence>
<sequence length="580" mass="63016">MRKTKIVCTLGPASETREMIQRLIESGMNVARLNFSHGTYPEHKKKIDLVKEVSRELNRPVAIMLDTKGPEIRIRQFSQGKILLAKGDPFTLTAEEILGDQTRVSITYKNLVHEVEPGNTILADDGLIQLTVTQVDGNEIHCVVENGGELSNNKSLNFPNINIKLPAITEKDREDIIFGIKEGVDYIAASFVRRRDDVLSIRKVLEDNEGEHIHIISKIENREGLDNIDQIIEVSDGIMVARGDLGVEVSPEEVPLAQKSIIQKCNEVGKPVITATQMLDSMIRNPRPTRAEVTDVANAIFDGTDAIMLSGETAAGRYPVESVETMNRIAAKTEESEAFLLKMARHRFTGEVSVTNVISHSTCSTAEQLHASAIVTATSSGHTARMVSKFRPSAPIIAITDDGRVQRKLSLVWGVQCLVTKTFDNTDTLFEESLLIGVEQGVLHCGDLVVISAGVPLGVKGTTNLLKVQTIGNVLLNGSGIGKKGVTATARVTKDPDSMFNEGDIMVVNGVDETNIHFAKMASGIITEEGGYTSQGAIAALQFKIPIILGVDEATDKIQDGSVITIDPQGGYIYQGKARV</sequence>
<comment type="catalytic activity">
    <reaction evidence="18">
        <text>pyruvate + ATP = phosphoenolpyruvate + ADP + H(+)</text>
        <dbReference type="Rhea" id="RHEA:18157"/>
        <dbReference type="ChEBI" id="CHEBI:15361"/>
        <dbReference type="ChEBI" id="CHEBI:15378"/>
        <dbReference type="ChEBI" id="CHEBI:30616"/>
        <dbReference type="ChEBI" id="CHEBI:58702"/>
        <dbReference type="ChEBI" id="CHEBI:456216"/>
        <dbReference type="EC" id="2.7.1.40"/>
    </reaction>
</comment>
<dbReference type="InterPro" id="IPR015795">
    <property type="entry name" value="Pyrv_Knase_C"/>
</dbReference>
<evidence type="ECO:0000256" key="12">
    <source>
        <dbReference type="ARBA" id="ARBA00022840"/>
    </source>
</evidence>
<dbReference type="AlphaFoldDB" id="A0A974XGD7"/>
<evidence type="ECO:0000259" key="21">
    <source>
        <dbReference type="Pfam" id="PF02887"/>
    </source>
</evidence>
<comment type="similarity">
    <text evidence="5 18">Belongs to the pyruvate kinase family.</text>
</comment>
<dbReference type="InterPro" id="IPR015806">
    <property type="entry name" value="Pyrv_Knase_insert_dom_sf"/>
</dbReference>
<dbReference type="GO" id="GO:0005524">
    <property type="term" value="F:ATP binding"/>
    <property type="evidence" value="ECO:0007669"/>
    <property type="project" value="UniProtKB-KW"/>
</dbReference>
<dbReference type="InterPro" id="IPR036637">
    <property type="entry name" value="Phosphohistidine_dom_sf"/>
</dbReference>
<dbReference type="NCBIfam" id="NF004491">
    <property type="entry name" value="PRK05826.1"/>
    <property type="match status" value="1"/>
</dbReference>
<dbReference type="PROSITE" id="PS00110">
    <property type="entry name" value="PYRUVATE_KINASE"/>
    <property type="match status" value="1"/>
</dbReference>
<dbReference type="GO" id="GO:0030955">
    <property type="term" value="F:potassium ion binding"/>
    <property type="evidence" value="ECO:0007669"/>
    <property type="project" value="UniProtKB-UniRule"/>
</dbReference>
<dbReference type="EC" id="2.7.1.40" evidence="6 17"/>
<dbReference type="SUPFAM" id="SSF52009">
    <property type="entry name" value="Phosphohistidine domain"/>
    <property type="match status" value="1"/>
</dbReference>
<evidence type="ECO:0000256" key="18">
    <source>
        <dbReference type="RuleBase" id="RU000504"/>
    </source>
</evidence>
<keyword evidence="13 18" id="KW-0460">Magnesium</keyword>
<dbReference type="Pfam" id="PF00391">
    <property type="entry name" value="PEP-utilizers"/>
    <property type="match status" value="1"/>
</dbReference>
<evidence type="ECO:0000313" key="23">
    <source>
        <dbReference type="Proteomes" id="UP000663499"/>
    </source>
</evidence>
<dbReference type="PANTHER" id="PTHR11817">
    <property type="entry name" value="PYRUVATE KINASE"/>
    <property type="match status" value="1"/>
</dbReference>
<dbReference type="Pfam" id="PF00224">
    <property type="entry name" value="PK"/>
    <property type="match status" value="1"/>
</dbReference>
<evidence type="ECO:0000256" key="1">
    <source>
        <dbReference type="ARBA" id="ARBA00001946"/>
    </source>
</evidence>
<evidence type="ECO:0000256" key="13">
    <source>
        <dbReference type="ARBA" id="ARBA00022842"/>
    </source>
</evidence>
<dbReference type="Gene3D" id="2.40.33.10">
    <property type="entry name" value="PK beta-barrel domain-like"/>
    <property type="match status" value="1"/>
</dbReference>
<evidence type="ECO:0000259" key="19">
    <source>
        <dbReference type="Pfam" id="PF00224"/>
    </source>
</evidence>
<keyword evidence="23" id="KW-1185">Reference proteome</keyword>
<dbReference type="Gene3D" id="3.50.30.10">
    <property type="entry name" value="Phosphohistidine domain"/>
    <property type="match status" value="1"/>
</dbReference>
<dbReference type="Gene3D" id="3.40.1380.20">
    <property type="entry name" value="Pyruvate kinase, C-terminal domain"/>
    <property type="match status" value="1"/>
</dbReference>
<reference evidence="22" key="1">
    <citation type="submission" date="2021-03" db="EMBL/GenBank/DDBJ databases">
        <title>Alkalibacter marinus sp. nov., isolated from tidal flat sediment.</title>
        <authorList>
            <person name="Namirimu T."/>
            <person name="Yang J.-A."/>
            <person name="Yang S.-H."/>
            <person name="Kim Y.-J."/>
            <person name="Kwon K.K."/>
        </authorList>
    </citation>
    <scope>NUCLEOTIDE SEQUENCE</scope>
    <source>
        <strain evidence="22">ES005</strain>
    </source>
</reference>
<dbReference type="InterPro" id="IPR018209">
    <property type="entry name" value="Pyrv_Knase_AS"/>
</dbReference>
<dbReference type="Gene3D" id="3.20.20.60">
    <property type="entry name" value="Phosphoenolpyruvate-binding domains"/>
    <property type="match status" value="1"/>
</dbReference>
<keyword evidence="16 22" id="KW-0670">Pyruvate</keyword>
<keyword evidence="8 18" id="KW-0808">Transferase</keyword>
<evidence type="ECO:0000256" key="3">
    <source>
        <dbReference type="ARBA" id="ARBA00004997"/>
    </source>
</evidence>
<dbReference type="NCBIfam" id="NF004978">
    <property type="entry name" value="PRK06354.1"/>
    <property type="match status" value="1"/>
</dbReference>
<evidence type="ECO:0000256" key="9">
    <source>
        <dbReference type="ARBA" id="ARBA00022723"/>
    </source>
</evidence>
<accession>A0A974XGD7</accession>
<dbReference type="InterPro" id="IPR036918">
    <property type="entry name" value="Pyrv_Knase_C_sf"/>
</dbReference>
<dbReference type="GO" id="GO:0006950">
    <property type="term" value="P:response to stress"/>
    <property type="evidence" value="ECO:0007669"/>
    <property type="project" value="UniProtKB-ARBA"/>
</dbReference>
<evidence type="ECO:0000256" key="16">
    <source>
        <dbReference type="ARBA" id="ARBA00023317"/>
    </source>
</evidence>
<evidence type="ECO:0000256" key="11">
    <source>
        <dbReference type="ARBA" id="ARBA00022777"/>
    </source>
</evidence>
<dbReference type="InterPro" id="IPR008279">
    <property type="entry name" value="PEP-util_enz_mobile_dom"/>
</dbReference>
<keyword evidence="14" id="KW-0630">Potassium</keyword>
<dbReference type="GO" id="GO:0000287">
    <property type="term" value="F:magnesium ion binding"/>
    <property type="evidence" value="ECO:0007669"/>
    <property type="project" value="UniProtKB-UniRule"/>
</dbReference>
<dbReference type="EMBL" id="CP071444">
    <property type="protein sequence ID" value="QSX07818.1"/>
    <property type="molecule type" value="Genomic_DNA"/>
</dbReference>
<organism evidence="22 23">
    <name type="scientific">Alkalibacter rhizosphaerae</name>
    <dbReference type="NCBI Taxonomy" id="2815577"/>
    <lineage>
        <taxon>Bacteria</taxon>
        <taxon>Bacillati</taxon>
        <taxon>Bacillota</taxon>
        <taxon>Clostridia</taxon>
        <taxon>Eubacteriales</taxon>
        <taxon>Eubacteriaceae</taxon>
        <taxon>Alkalibacter</taxon>
    </lineage>
</organism>
<comment type="cofactor">
    <cofactor evidence="2">
        <name>K(+)</name>
        <dbReference type="ChEBI" id="CHEBI:29103"/>
    </cofactor>
</comment>
<feature type="domain" description="Pyruvate kinase C-terminal" evidence="21">
    <location>
        <begin position="357"/>
        <end position="468"/>
    </location>
</feature>
<protein>
    <recommendedName>
        <fullName evidence="7 17">Pyruvate kinase</fullName>
        <ecNumber evidence="6 17">2.7.1.40</ecNumber>
    </recommendedName>
</protein>
<comment type="cofactor">
    <cofactor evidence="1">
        <name>Mg(2+)</name>
        <dbReference type="ChEBI" id="CHEBI:18420"/>
    </cofactor>
</comment>
<comment type="similarity">
    <text evidence="4">In the C-terminal section; belongs to the PEP-utilizing enzyme family.</text>
</comment>
<dbReference type="RefSeq" id="WP_207299160.1">
    <property type="nucleotide sequence ID" value="NZ_CP071444.1"/>
</dbReference>
<proteinExistence type="inferred from homology"/>
<dbReference type="NCBIfam" id="TIGR01064">
    <property type="entry name" value="pyruv_kin"/>
    <property type="match status" value="1"/>
</dbReference>
<keyword evidence="12" id="KW-0067">ATP-binding</keyword>
<dbReference type="InterPro" id="IPR015813">
    <property type="entry name" value="Pyrv/PenolPyrv_kinase-like_dom"/>
</dbReference>
<dbReference type="InterPro" id="IPR011037">
    <property type="entry name" value="Pyrv_Knase-like_insert_dom_sf"/>
</dbReference>
<evidence type="ECO:0000256" key="15">
    <source>
        <dbReference type="ARBA" id="ARBA00023152"/>
    </source>
</evidence>